<dbReference type="Proteomes" id="UP000076078">
    <property type="component" value="Unassembled WGS sequence"/>
</dbReference>
<comment type="caution">
    <text evidence="2">The sequence shown here is derived from an EMBL/GenBank/DDBJ whole genome shotgun (WGS) entry which is preliminary data.</text>
</comment>
<dbReference type="OMA" id="VATTFWV"/>
<protein>
    <submittedName>
        <fullName evidence="2">Uncharacterized protein</fullName>
    </submittedName>
</protein>
<dbReference type="AlphaFoldDB" id="A0A151ZJ73"/>
<dbReference type="OrthoDB" id="20043at2759"/>
<reference evidence="2 3" key="1">
    <citation type="submission" date="2015-12" db="EMBL/GenBank/DDBJ databases">
        <title>Dictyostelia acquired genes for synthesis and detection of signals that induce cell-type specialization by lateral gene transfer from prokaryotes.</title>
        <authorList>
            <person name="Gloeckner G."/>
            <person name="Schaap P."/>
        </authorList>
    </citation>
    <scope>NUCLEOTIDE SEQUENCE [LARGE SCALE GENOMIC DNA]</scope>
    <source>
        <strain evidence="2 3">TK</strain>
    </source>
</reference>
<accession>A0A151ZJ73</accession>
<keyword evidence="3" id="KW-1185">Reference proteome</keyword>
<dbReference type="InParanoid" id="A0A151ZJ73"/>
<dbReference type="EMBL" id="LODT01000022">
    <property type="protein sequence ID" value="KYQ94042.1"/>
    <property type="molecule type" value="Genomic_DNA"/>
</dbReference>
<feature type="chain" id="PRO_5007593351" evidence="1">
    <location>
        <begin position="28"/>
        <end position="252"/>
    </location>
</feature>
<name>A0A151ZJ73_TIELA</name>
<sequence length="252" mass="28750">MIIKLINQNKLIFIIIILKILLEYSSSIGEQISTKYTTHYYVKTVLHTIEDTSALFKQSQGKNISVWNENWQRDAGIIHLPYCPSKPSILIPTENKFYCTLPYNDLDEFGRKASAHFIPWAKIDDPEDKSILKNRWIRVSYKEALAFCQLEDVGPETDDDFDYVFGPSYSLPESGLGTGLGLSPEVAEFMGIFEKLNNYTIYLGKILENPDQLNEPDEVRCSWQFYDDKDVPDGPWKDIVTTSTGGNVAATR</sequence>
<evidence type="ECO:0000313" key="3">
    <source>
        <dbReference type="Proteomes" id="UP000076078"/>
    </source>
</evidence>
<proteinExistence type="predicted"/>
<organism evidence="2 3">
    <name type="scientific">Tieghemostelium lacteum</name>
    <name type="common">Slime mold</name>
    <name type="synonym">Dictyostelium lacteum</name>
    <dbReference type="NCBI Taxonomy" id="361077"/>
    <lineage>
        <taxon>Eukaryota</taxon>
        <taxon>Amoebozoa</taxon>
        <taxon>Evosea</taxon>
        <taxon>Eumycetozoa</taxon>
        <taxon>Dictyostelia</taxon>
        <taxon>Dictyosteliales</taxon>
        <taxon>Raperosteliaceae</taxon>
        <taxon>Tieghemostelium</taxon>
    </lineage>
</organism>
<feature type="signal peptide" evidence="1">
    <location>
        <begin position="1"/>
        <end position="27"/>
    </location>
</feature>
<keyword evidence="1" id="KW-0732">Signal</keyword>
<evidence type="ECO:0000256" key="1">
    <source>
        <dbReference type="SAM" id="SignalP"/>
    </source>
</evidence>
<evidence type="ECO:0000313" key="2">
    <source>
        <dbReference type="EMBL" id="KYQ94042.1"/>
    </source>
</evidence>
<gene>
    <name evidence="2" type="ORF">DLAC_04316</name>
</gene>
<dbReference type="FunCoup" id="A0A151ZJ73">
    <property type="interactions" value="738"/>
</dbReference>